<comment type="caution">
    <text evidence="2">The sequence shown here is derived from an EMBL/GenBank/DDBJ whole genome shotgun (WGS) entry which is preliminary data.</text>
</comment>
<sequence length="31" mass="3199">SQMLAGECTSPSLMNGHDDSPLTISTASNAY</sequence>
<dbReference type="Proteomes" id="UP000676336">
    <property type="component" value="Unassembled WGS sequence"/>
</dbReference>
<gene>
    <name evidence="2" type="ORF">SMN809_LOCUS34140</name>
</gene>
<dbReference type="EMBL" id="CAJOBI010077381">
    <property type="protein sequence ID" value="CAF4483464.1"/>
    <property type="molecule type" value="Genomic_DNA"/>
</dbReference>
<evidence type="ECO:0000313" key="3">
    <source>
        <dbReference type="Proteomes" id="UP000676336"/>
    </source>
</evidence>
<feature type="non-terminal residue" evidence="2">
    <location>
        <position position="1"/>
    </location>
</feature>
<protein>
    <submittedName>
        <fullName evidence="2">Uncharacterized protein</fullName>
    </submittedName>
</protein>
<name>A0A8S2X7U5_9BILA</name>
<accession>A0A8S2X7U5</accession>
<dbReference type="AlphaFoldDB" id="A0A8S2X7U5"/>
<evidence type="ECO:0000256" key="1">
    <source>
        <dbReference type="SAM" id="MobiDB-lite"/>
    </source>
</evidence>
<feature type="compositionally biased region" description="Polar residues" evidence="1">
    <location>
        <begin position="1"/>
        <end position="13"/>
    </location>
</feature>
<reference evidence="2" key="1">
    <citation type="submission" date="2021-02" db="EMBL/GenBank/DDBJ databases">
        <authorList>
            <person name="Nowell W R."/>
        </authorList>
    </citation>
    <scope>NUCLEOTIDE SEQUENCE</scope>
</reference>
<organism evidence="2 3">
    <name type="scientific">Rotaria magnacalcarata</name>
    <dbReference type="NCBI Taxonomy" id="392030"/>
    <lineage>
        <taxon>Eukaryota</taxon>
        <taxon>Metazoa</taxon>
        <taxon>Spiralia</taxon>
        <taxon>Gnathifera</taxon>
        <taxon>Rotifera</taxon>
        <taxon>Eurotatoria</taxon>
        <taxon>Bdelloidea</taxon>
        <taxon>Philodinida</taxon>
        <taxon>Philodinidae</taxon>
        <taxon>Rotaria</taxon>
    </lineage>
</organism>
<proteinExistence type="predicted"/>
<feature type="region of interest" description="Disordered" evidence="1">
    <location>
        <begin position="1"/>
        <end position="31"/>
    </location>
</feature>
<feature type="compositionally biased region" description="Polar residues" evidence="1">
    <location>
        <begin position="22"/>
        <end position="31"/>
    </location>
</feature>
<evidence type="ECO:0000313" key="2">
    <source>
        <dbReference type="EMBL" id="CAF4483464.1"/>
    </source>
</evidence>